<name>A0A9J6BQ82_POLVA</name>
<evidence type="ECO:0000256" key="7">
    <source>
        <dbReference type="SAM" id="Coils"/>
    </source>
</evidence>
<keyword evidence="3" id="KW-0540">Nuclease</keyword>
<dbReference type="OrthoDB" id="206335at2759"/>
<evidence type="ECO:0000256" key="3">
    <source>
        <dbReference type="ARBA" id="ARBA00022722"/>
    </source>
</evidence>
<dbReference type="InterPro" id="IPR031736">
    <property type="entry name" value="REXO1-like_dom"/>
</dbReference>
<evidence type="ECO:0000313" key="10">
    <source>
        <dbReference type="EMBL" id="KAG5671566.1"/>
    </source>
</evidence>
<evidence type="ECO:0000256" key="5">
    <source>
        <dbReference type="ARBA" id="ARBA00022839"/>
    </source>
</evidence>
<dbReference type="InterPro" id="IPR013520">
    <property type="entry name" value="Ribonucl_H"/>
</dbReference>
<dbReference type="Proteomes" id="UP001107558">
    <property type="component" value="Chromosome 3"/>
</dbReference>
<gene>
    <name evidence="10" type="ORF">PVAND_001759</name>
</gene>
<evidence type="ECO:0000256" key="1">
    <source>
        <dbReference type="ARBA" id="ARBA00004123"/>
    </source>
</evidence>
<feature type="domain" description="Exonuclease" evidence="9">
    <location>
        <begin position="701"/>
        <end position="861"/>
    </location>
</feature>
<dbReference type="PANTHER" id="PTHR12801">
    <property type="entry name" value="RNA EXONUCLEASE REXO1 / RECO3 FAMILY MEMBER-RELATED"/>
    <property type="match status" value="1"/>
</dbReference>
<reference evidence="10" key="1">
    <citation type="submission" date="2021-03" db="EMBL/GenBank/DDBJ databases">
        <title>Chromosome level genome of the anhydrobiotic midge Polypedilum vanderplanki.</title>
        <authorList>
            <person name="Yoshida Y."/>
            <person name="Kikawada T."/>
            <person name="Gusev O."/>
        </authorList>
    </citation>
    <scope>NUCLEOTIDE SEQUENCE</scope>
    <source>
        <strain evidence="10">NIAS01</strain>
        <tissue evidence="10">Whole body or cell culture</tissue>
    </source>
</reference>
<dbReference type="SUPFAM" id="SSF53098">
    <property type="entry name" value="Ribonuclease H-like"/>
    <property type="match status" value="1"/>
</dbReference>
<organism evidence="10 11">
    <name type="scientific">Polypedilum vanderplanki</name>
    <name type="common">Sleeping chironomid midge</name>
    <dbReference type="NCBI Taxonomy" id="319348"/>
    <lineage>
        <taxon>Eukaryota</taxon>
        <taxon>Metazoa</taxon>
        <taxon>Ecdysozoa</taxon>
        <taxon>Arthropoda</taxon>
        <taxon>Hexapoda</taxon>
        <taxon>Insecta</taxon>
        <taxon>Pterygota</taxon>
        <taxon>Neoptera</taxon>
        <taxon>Endopterygota</taxon>
        <taxon>Diptera</taxon>
        <taxon>Nematocera</taxon>
        <taxon>Chironomoidea</taxon>
        <taxon>Chironomidae</taxon>
        <taxon>Chironominae</taxon>
        <taxon>Polypedilum</taxon>
        <taxon>Polypedilum</taxon>
    </lineage>
</organism>
<dbReference type="GO" id="GO:0003676">
    <property type="term" value="F:nucleic acid binding"/>
    <property type="evidence" value="ECO:0007669"/>
    <property type="project" value="InterPro"/>
</dbReference>
<feature type="compositionally biased region" description="Polar residues" evidence="8">
    <location>
        <begin position="264"/>
        <end position="281"/>
    </location>
</feature>
<feature type="compositionally biased region" description="Basic residues" evidence="8">
    <location>
        <begin position="164"/>
        <end position="176"/>
    </location>
</feature>
<dbReference type="InterPro" id="IPR034922">
    <property type="entry name" value="REX1-like_exo"/>
</dbReference>
<keyword evidence="4" id="KW-0378">Hydrolase</keyword>
<sequence>MLPSTGLFRNISCPFYEDENEGCVRPFCHYLHGHRRIVETTKPVYHATPITPKPEESNNIAKKPKLEYLPIPIKKTVATYTPAAVKNDDTYDPNTNQVNETVAYVASKIETPNETSSEKESEEKSKNSDEKDEKKNKSSSSSSRHRSHKSSSHRDSNSSSSSSSHKHKSSKDRHKSSSSSKSNSKDHKSSHKHKSRDKDKHGHRDKDKSNEKHRDKERKKEKEQKKNESKEVEEIPEIPILHDLSEDDEDDIEDQCRMIFESYEPSQEPTNVPTYTPSTSKNPEESDDQIYGGKKRQAYENASKIVKTAPVIRQNHSQTALQTAQMRHDVAIQKAIAMKKEAEEQIAKLTADIKEKEQTLTPLINPLIHVRPPPLKRPLITPISQRMAIEAAKRKVMELNKSIDHSFQKSSTPAQTSSKSGSRVAHVPTKINDLDISKMAPPVIDSHQTKISCNIRTQLYKIMVKHCLEIYSLPADAFERAQNEEHQVFKKCSIVPTYKTSCMLAINRLKKEAENCGAKKNPRSISHEVLLAGAAGSKVSWSMNNKQKVANSDSSLLTIDNCSSSQAYDLVADCLLTEQQLRENGFPRQTEIKGRAQFFTPKKAKPQNGRDDDYYCARCNKVFNVEIYDEVQRDLCNYHPKRSGYRRGHADNYYYCCQSIAGSTGCCYADYHVFDYIDYNNLVGYVKTMDKDENYVCTKKDIFALDCEMCYTVCGFELTRLTIVDYDEKVVYDKFVRPQNRVIDYNTRYSGITEATLSSKDALTLPEIQAVLLSLFHSRTILIGHSLESDFKSLKLIHSTVVDTSVLYPHKMGFPKKRALKTLCIEYLKKIIQEDDAGHDSAEDSTVCIQLVKNYLRNRIVN</sequence>
<evidence type="ECO:0000259" key="9">
    <source>
        <dbReference type="SMART" id="SM00479"/>
    </source>
</evidence>
<dbReference type="GO" id="GO:0004527">
    <property type="term" value="F:exonuclease activity"/>
    <property type="evidence" value="ECO:0007669"/>
    <property type="project" value="UniProtKB-KW"/>
</dbReference>
<feature type="region of interest" description="Disordered" evidence="8">
    <location>
        <begin position="262"/>
        <end position="291"/>
    </location>
</feature>
<dbReference type="Pfam" id="PF15870">
    <property type="entry name" value="EloA-BP1"/>
    <property type="match status" value="1"/>
</dbReference>
<evidence type="ECO:0000256" key="6">
    <source>
        <dbReference type="ARBA" id="ARBA00023242"/>
    </source>
</evidence>
<dbReference type="SMART" id="SM00479">
    <property type="entry name" value="EXOIII"/>
    <property type="match status" value="1"/>
</dbReference>
<dbReference type="InterPro" id="IPR012337">
    <property type="entry name" value="RNaseH-like_sf"/>
</dbReference>
<accession>A0A9J6BQ82</accession>
<feature type="coiled-coil region" evidence="7">
    <location>
        <begin position="332"/>
        <end position="359"/>
    </location>
</feature>
<feature type="compositionally biased region" description="Basic and acidic residues" evidence="8">
    <location>
        <begin position="116"/>
        <end position="136"/>
    </location>
</feature>
<dbReference type="CDD" id="cd06145">
    <property type="entry name" value="REX1_like"/>
    <property type="match status" value="1"/>
</dbReference>
<keyword evidence="6" id="KW-0539">Nucleus</keyword>
<feature type="compositionally biased region" description="Polar residues" evidence="8">
    <location>
        <begin position="408"/>
        <end position="421"/>
    </location>
</feature>
<protein>
    <recommendedName>
        <fullName evidence="9">Exonuclease domain-containing protein</fullName>
    </recommendedName>
</protein>
<feature type="compositionally biased region" description="Basic and acidic residues" evidence="8">
    <location>
        <begin position="196"/>
        <end position="233"/>
    </location>
</feature>
<feature type="region of interest" description="Disordered" evidence="8">
    <location>
        <begin position="404"/>
        <end position="425"/>
    </location>
</feature>
<evidence type="ECO:0000256" key="2">
    <source>
        <dbReference type="ARBA" id="ARBA00006357"/>
    </source>
</evidence>
<dbReference type="FunFam" id="3.30.420.10:FF:000019">
    <property type="entry name" value="RNA exonuclease NEF-sp"/>
    <property type="match status" value="1"/>
</dbReference>
<comment type="subcellular location">
    <subcellularLocation>
        <location evidence="1">Nucleus</location>
    </subcellularLocation>
</comment>
<keyword evidence="7" id="KW-0175">Coiled coil</keyword>
<comment type="similarity">
    <text evidence="2">Belongs to the REXO1/REXO3 family.</text>
</comment>
<dbReference type="EMBL" id="JADBJN010000003">
    <property type="protein sequence ID" value="KAG5671566.1"/>
    <property type="molecule type" value="Genomic_DNA"/>
</dbReference>
<evidence type="ECO:0000256" key="4">
    <source>
        <dbReference type="ARBA" id="ARBA00022801"/>
    </source>
</evidence>
<dbReference type="InterPro" id="IPR047021">
    <property type="entry name" value="REXO1/3/4-like"/>
</dbReference>
<dbReference type="AlphaFoldDB" id="A0A9J6BQ82"/>
<evidence type="ECO:0000256" key="8">
    <source>
        <dbReference type="SAM" id="MobiDB-lite"/>
    </source>
</evidence>
<proteinExistence type="inferred from homology"/>
<dbReference type="PANTHER" id="PTHR12801:SF115">
    <property type="entry name" value="FI18136P1-RELATED"/>
    <property type="match status" value="1"/>
</dbReference>
<dbReference type="InterPro" id="IPR036397">
    <property type="entry name" value="RNaseH_sf"/>
</dbReference>
<dbReference type="GO" id="GO:0005634">
    <property type="term" value="C:nucleus"/>
    <property type="evidence" value="ECO:0007669"/>
    <property type="project" value="UniProtKB-SubCell"/>
</dbReference>
<comment type="caution">
    <text evidence="10">The sequence shown here is derived from an EMBL/GenBank/DDBJ whole genome shotgun (WGS) entry which is preliminary data.</text>
</comment>
<keyword evidence="5" id="KW-0269">Exonuclease</keyword>
<feature type="region of interest" description="Disordered" evidence="8">
    <location>
        <begin position="108"/>
        <end position="248"/>
    </location>
</feature>
<evidence type="ECO:0000313" key="11">
    <source>
        <dbReference type="Proteomes" id="UP001107558"/>
    </source>
</evidence>
<keyword evidence="11" id="KW-1185">Reference proteome</keyword>
<dbReference type="Gene3D" id="3.30.420.10">
    <property type="entry name" value="Ribonuclease H-like superfamily/Ribonuclease H"/>
    <property type="match status" value="1"/>
</dbReference>